<dbReference type="InterPro" id="IPR037523">
    <property type="entry name" value="VOC_core"/>
</dbReference>
<dbReference type="InterPro" id="IPR029068">
    <property type="entry name" value="Glyas_Bleomycin-R_OHBP_Dase"/>
</dbReference>
<dbReference type="Pfam" id="PF00903">
    <property type="entry name" value="Glyoxalase"/>
    <property type="match status" value="1"/>
</dbReference>
<dbReference type="Gene3D" id="3.10.180.10">
    <property type="entry name" value="2,3-Dihydroxybiphenyl 1,2-Dioxygenase, domain 1"/>
    <property type="match status" value="1"/>
</dbReference>
<protein>
    <submittedName>
        <fullName evidence="2">Glyoxalase family protein</fullName>
    </submittedName>
</protein>
<evidence type="ECO:0000313" key="3">
    <source>
        <dbReference type="Proteomes" id="UP000254797"/>
    </source>
</evidence>
<sequence>MITKSTTMLYVADTEAALRFWTEQVGFVLLVQAQQEGTSSYEIAPNKESAVSFGLHNKEIVAAANPGMDLSFPSLLFETDHLQAEYERLTAAGVTTNPIMEYQGMIHFTFSDNEGHYIAVRQSKLPKGA</sequence>
<dbReference type="AlphaFoldDB" id="A0A380JZL8"/>
<dbReference type="SUPFAM" id="SSF54593">
    <property type="entry name" value="Glyoxalase/Bleomycin resistance protein/Dihydroxybiphenyl dioxygenase"/>
    <property type="match status" value="1"/>
</dbReference>
<dbReference type="EMBL" id="UHFG01000004">
    <property type="protein sequence ID" value="SUN51265.1"/>
    <property type="molecule type" value="Genomic_DNA"/>
</dbReference>
<gene>
    <name evidence="2" type="ORF">NCTC4670_01911</name>
</gene>
<evidence type="ECO:0000313" key="2">
    <source>
        <dbReference type="EMBL" id="SUN51265.1"/>
    </source>
</evidence>
<accession>A0A380JZL8</accession>
<feature type="domain" description="VOC" evidence="1">
    <location>
        <begin position="2"/>
        <end position="123"/>
    </location>
</feature>
<dbReference type="PROSITE" id="PS51819">
    <property type="entry name" value="VOC"/>
    <property type="match status" value="1"/>
</dbReference>
<dbReference type="PANTHER" id="PTHR36437:SF2">
    <property type="entry name" value="GLYOXALASE_BLEOMYCIN RESISTANCE PROTEIN_DIOXYGENASE"/>
    <property type="match status" value="1"/>
</dbReference>
<dbReference type="InterPro" id="IPR004360">
    <property type="entry name" value="Glyas_Fos-R_dOase_dom"/>
</dbReference>
<proteinExistence type="predicted"/>
<organism evidence="2 3">
    <name type="scientific">Streptococcus dysgalactiae subsp. dysgalactiae</name>
    <dbReference type="NCBI Taxonomy" id="99822"/>
    <lineage>
        <taxon>Bacteria</taxon>
        <taxon>Bacillati</taxon>
        <taxon>Bacillota</taxon>
        <taxon>Bacilli</taxon>
        <taxon>Lactobacillales</taxon>
        <taxon>Streptococcaceae</taxon>
        <taxon>Streptococcus</taxon>
    </lineage>
</organism>
<dbReference type="Proteomes" id="UP000254797">
    <property type="component" value="Unassembled WGS sequence"/>
</dbReference>
<dbReference type="RefSeq" id="WP_003049823.1">
    <property type="nucleotide sequence ID" value="NZ_JAIEZZ010000009.1"/>
</dbReference>
<name>A0A380JZL8_STRDY</name>
<dbReference type="PANTHER" id="PTHR36437">
    <property type="entry name" value="GLYOXALASE/BLEOMYCIN RESISTANCE PROTEIN/DIOXYGENASE"/>
    <property type="match status" value="1"/>
</dbReference>
<evidence type="ECO:0000259" key="1">
    <source>
        <dbReference type="PROSITE" id="PS51819"/>
    </source>
</evidence>
<reference evidence="2 3" key="1">
    <citation type="submission" date="2018-06" db="EMBL/GenBank/DDBJ databases">
        <authorList>
            <consortium name="Pathogen Informatics"/>
            <person name="Doyle S."/>
        </authorList>
    </citation>
    <scope>NUCLEOTIDE SEQUENCE [LARGE SCALE GENOMIC DNA]</scope>
    <source>
        <strain evidence="2 3">NCTC4670</strain>
    </source>
</reference>